<evidence type="ECO:0000313" key="3">
    <source>
        <dbReference type="Proteomes" id="UP001165083"/>
    </source>
</evidence>
<dbReference type="Proteomes" id="UP001165083">
    <property type="component" value="Unassembled WGS sequence"/>
</dbReference>
<name>A0A9W6TWD3_9STRA</name>
<dbReference type="OrthoDB" id="162255at2759"/>
<keyword evidence="3" id="KW-1185">Reference proteome</keyword>
<feature type="chain" id="PRO_5040753280" evidence="1">
    <location>
        <begin position="27"/>
        <end position="752"/>
    </location>
</feature>
<keyword evidence="1" id="KW-0732">Signal</keyword>
<organism evidence="2 3">
    <name type="scientific">Phytophthora lilii</name>
    <dbReference type="NCBI Taxonomy" id="2077276"/>
    <lineage>
        <taxon>Eukaryota</taxon>
        <taxon>Sar</taxon>
        <taxon>Stramenopiles</taxon>
        <taxon>Oomycota</taxon>
        <taxon>Peronosporomycetes</taxon>
        <taxon>Peronosporales</taxon>
        <taxon>Peronosporaceae</taxon>
        <taxon>Phytophthora</taxon>
    </lineage>
</organism>
<evidence type="ECO:0000313" key="2">
    <source>
        <dbReference type="EMBL" id="GMF20908.1"/>
    </source>
</evidence>
<protein>
    <submittedName>
        <fullName evidence="2">Unnamed protein product</fullName>
    </submittedName>
</protein>
<feature type="signal peptide" evidence="1">
    <location>
        <begin position="1"/>
        <end position="26"/>
    </location>
</feature>
<comment type="caution">
    <text evidence="2">The sequence shown here is derived from an EMBL/GenBank/DDBJ whole genome shotgun (WGS) entry which is preliminary data.</text>
</comment>
<accession>A0A9W6TWD3</accession>
<reference evidence="2" key="1">
    <citation type="submission" date="2023-04" db="EMBL/GenBank/DDBJ databases">
        <title>Phytophthora lilii NBRC 32176.</title>
        <authorList>
            <person name="Ichikawa N."/>
            <person name="Sato H."/>
            <person name="Tonouchi N."/>
        </authorList>
    </citation>
    <scope>NUCLEOTIDE SEQUENCE</scope>
    <source>
        <strain evidence="2">NBRC 32176</strain>
    </source>
</reference>
<sequence>MRALSAARWTLVLSIVLVATKSYTYAVSKSSSSETASNYQTEDYWAEDRPYVYQPHWTRLSSGKAVPTNGAAVTTSANYHDAVKAEVPWISSWVLSTQGRRTLKKDIPRLLMYNLVSPMDYGSSLRSNNVRRRRNKAIGMFVTDNVALPLLKSLGRVAWNLIKSHYVGYIEGELFVQRLKMMNASEMVQAFNFTMPTDAAIPTKDEGFGPNRTRSFVYDGGSKRVLLYAHYSGAFSPYEGYSDKYYTRDDKFPMPAVPADSYPWLWSPRLDFTRIVAPQLMQSLGIGEESIDDVDDGSESNAGTDSCLSSCASFSDGLLEQSSFSPNNVSTSTSGSVDAAMLNRSMHEEDYVSAHDIQALEQIHLQLQEFYFETGIPRFANHSKVPRSLFPSQAVFLSTSLTSSAGASGSGSSTTGSYAVAGISSTPAENFGDGINDSATDFSTRHGVYAALIAFYAYPSFDEWVLNGFDIGNKSIPCMVQSGVTVYTPLLTTLTLFQTLANTSVSPATKQKDRLHALLEIASVSFEAERRALSHGLQGPSTVWYSNYDLDVDEFADAVLGTVNLSIRENTGGSVPLHVFESFMNDEVPVLDEMVSYYADTSRHSKIIMESNHTSPVLNKFEESELAVLIESFEAQMESLDRSIDSYVQTRAANPQYQEVVNATIRGDLYNGSEYSLLGFGFVIMATNDMNVLYRDMKLPVPFHLVMRLIVRFQESCLLLPIESRQLLVCLAMAVNHLSFYRCRTQSSSSDN</sequence>
<proteinExistence type="predicted"/>
<dbReference type="EMBL" id="BSXW01000390">
    <property type="protein sequence ID" value="GMF20908.1"/>
    <property type="molecule type" value="Genomic_DNA"/>
</dbReference>
<gene>
    <name evidence="2" type="ORF">Plil01_000819600</name>
</gene>
<evidence type="ECO:0000256" key="1">
    <source>
        <dbReference type="SAM" id="SignalP"/>
    </source>
</evidence>
<dbReference type="AlphaFoldDB" id="A0A9W6TWD3"/>